<evidence type="ECO:0000256" key="1">
    <source>
        <dbReference type="ARBA" id="ARBA00023002"/>
    </source>
</evidence>
<dbReference type="InterPro" id="IPR041854">
    <property type="entry name" value="BFD-like_2Fe2S-bd_dom_sf"/>
</dbReference>
<dbReference type="EC" id="1.4.99.5" evidence="3"/>
<evidence type="ECO:0000313" key="3">
    <source>
        <dbReference type="EMBL" id="KLU65627.1"/>
    </source>
</evidence>
<dbReference type="Gene3D" id="1.10.10.1100">
    <property type="entry name" value="BFD-like [2Fe-2S]-binding domain"/>
    <property type="match status" value="1"/>
</dbReference>
<dbReference type="PATRIC" id="fig|476652.3.peg.2338"/>
<dbReference type="InterPro" id="IPR051691">
    <property type="entry name" value="Metab_Enz_Cyan_OpOx_G3PDH"/>
</dbReference>
<reference evidence="3 4" key="1">
    <citation type="submission" date="2015-06" db="EMBL/GenBank/DDBJ databases">
        <title>Draft genome of the moderately acidophilic sulfate reducer Candidatus Desulfosporosinus acididurans strain M1.</title>
        <authorList>
            <person name="Poehlein A."/>
            <person name="Petzsch P."/>
            <person name="Johnson B.D."/>
            <person name="Schloemann M."/>
            <person name="Daniel R."/>
            <person name="Muehling M."/>
        </authorList>
    </citation>
    <scope>NUCLEOTIDE SEQUENCE [LARGE SCALE GENOMIC DNA]</scope>
    <source>
        <strain evidence="3 4">M1</strain>
    </source>
</reference>
<keyword evidence="1 3" id="KW-0560">Oxidoreductase</keyword>
<accession>A0A0J1FQR2</accession>
<dbReference type="GO" id="GO:0050622">
    <property type="term" value="F:glycine dehydrogenase (cyanide-forming) activity"/>
    <property type="evidence" value="ECO:0007669"/>
    <property type="project" value="UniProtKB-EC"/>
</dbReference>
<name>A0A0J1FQR2_9FIRM</name>
<feature type="domain" description="SoxA A3" evidence="2">
    <location>
        <begin position="6"/>
        <end position="87"/>
    </location>
</feature>
<dbReference type="STRING" id="476652.DEAC_c22570"/>
<sequence length="95" mass="10499">MLDKETIVCRCEDITLEEIQALIKQGYRTIDEIKRVLRAGMGPCQGRTCRMLIAQELSKAYGIPVAEVLMPTFRPTVKPVKLGTFAGGESLAENS</sequence>
<dbReference type="RefSeq" id="WP_047810126.1">
    <property type="nucleotide sequence ID" value="NZ_LDZY01000007.1"/>
</dbReference>
<protein>
    <submittedName>
        <fullName evidence="3">Hydrogen cyanide synthase subunit HcnB</fullName>
        <ecNumber evidence="3">1.4.99.5</ecNumber>
    </submittedName>
</protein>
<dbReference type="AlphaFoldDB" id="A0A0J1FQR2"/>
<proteinExistence type="predicted"/>
<dbReference type="CDD" id="cd19946">
    <property type="entry name" value="GlpA-like_Fer2_BFD-like"/>
    <property type="match status" value="1"/>
</dbReference>
<gene>
    <name evidence="3" type="primary">hcnB_2</name>
    <name evidence="3" type="ORF">DEAC_c22570</name>
</gene>
<dbReference type="Proteomes" id="UP000036356">
    <property type="component" value="Unassembled WGS sequence"/>
</dbReference>
<dbReference type="Pfam" id="PF17806">
    <property type="entry name" value="SO_alpha_A3"/>
    <property type="match status" value="1"/>
</dbReference>
<dbReference type="InterPro" id="IPR041117">
    <property type="entry name" value="SoxA_A3"/>
</dbReference>
<organism evidence="3 4">
    <name type="scientific">Desulfosporosinus acididurans</name>
    <dbReference type="NCBI Taxonomy" id="476652"/>
    <lineage>
        <taxon>Bacteria</taxon>
        <taxon>Bacillati</taxon>
        <taxon>Bacillota</taxon>
        <taxon>Clostridia</taxon>
        <taxon>Eubacteriales</taxon>
        <taxon>Desulfitobacteriaceae</taxon>
        <taxon>Desulfosporosinus</taxon>
    </lineage>
</organism>
<keyword evidence="4" id="KW-1185">Reference proteome</keyword>
<dbReference type="PANTHER" id="PTHR42949:SF3">
    <property type="entry name" value="ANAEROBIC GLYCEROL-3-PHOSPHATE DEHYDROGENASE SUBUNIT B"/>
    <property type="match status" value="1"/>
</dbReference>
<comment type="caution">
    <text evidence="3">The sequence shown here is derived from an EMBL/GenBank/DDBJ whole genome shotgun (WGS) entry which is preliminary data.</text>
</comment>
<dbReference type="EMBL" id="LDZY01000007">
    <property type="protein sequence ID" value="KLU65627.1"/>
    <property type="molecule type" value="Genomic_DNA"/>
</dbReference>
<dbReference type="PANTHER" id="PTHR42949">
    <property type="entry name" value="ANAEROBIC GLYCEROL-3-PHOSPHATE DEHYDROGENASE SUBUNIT B"/>
    <property type="match status" value="1"/>
</dbReference>
<evidence type="ECO:0000313" key="4">
    <source>
        <dbReference type="Proteomes" id="UP000036356"/>
    </source>
</evidence>
<evidence type="ECO:0000259" key="2">
    <source>
        <dbReference type="Pfam" id="PF17806"/>
    </source>
</evidence>